<keyword evidence="5" id="KW-0521">NADP</keyword>
<dbReference type="PIRSF" id="PIRSF000332">
    <property type="entry name" value="FMO"/>
    <property type="match status" value="1"/>
</dbReference>
<dbReference type="AlphaFoldDB" id="R0GCK2"/>
<dbReference type="Pfam" id="PF00743">
    <property type="entry name" value="FMO-like"/>
    <property type="match status" value="1"/>
</dbReference>
<evidence type="ECO:0000313" key="8">
    <source>
        <dbReference type="EMBL" id="EOA14394.1"/>
    </source>
</evidence>
<evidence type="ECO:0000256" key="4">
    <source>
        <dbReference type="ARBA" id="ARBA00022827"/>
    </source>
</evidence>
<organism evidence="8 9">
    <name type="scientific">Capsella rubella</name>
    <dbReference type="NCBI Taxonomy" id="81985"/>
    <lineage>
        <taxon>Eukaryota</taxon>
        <taxon>Viridiplantae</taxon>
        <taxon>Streptophyta</taxon>
        <taxon>Embryophyta</taxon>
        <taxon>Tracheophyta</taxon>
        <taxon>Spermatophyta</taxon>
        <taxon>Magnoliopsida</taxon>
        <taxon>eudicotyledons</taxon>
        <taxon>Gunneridae</taxon>
        <taxon>Pentapetalae</taxon>
        <taxon>rosids</taxon>
        <taxon>malvids</taxon>
        <taxon>Brassicales</taxon>
        <taxon>Brassicaceae</taxon>
        <taxon>Camelineae</taxon>
        <taxon>Capsella</taxon>
    </lineage>
</organism>
<evidence type="ECO:0000256" key="6">
    <source>
        <dbReference type="ARBA" id="ARBA00023002"/>
    </source>
</evidence>
<name>R0GCK2_9BRAS</name>
<keyword evidence="6 7" id="KW-0560">Oxidoreductase</keyword>
<evidence type="ECO:0000256" key="1">
    <source>
        <dbReference type="ARBA" id="ARBA00001974"/>
    </source>
</evidence>
<dbReference type="GO" id="GO:0004499">
    <property type="term" value="F:N,N-dimethylaniline monooxygenase activity"/>
    <property type="evidence" value="ECO:0007669"/>
    <property type="project" value="InterPro"/>
</dbReference>
<evidence type="ECO:0000256" key="3">
    <source>
        <dbReference type="ARBA" id="ARBA00022630"/>
    </source>
</evidence>
<proteinExistence type="inferred from homology"/>
<evidence type="ECO:0000313" key="9">
    <source>
        <dbReference type="Proteomes" id="UP000029121"/>
    </source>
</evidence>
<dbReference type="InterPro" id="IPR050346">
    <property type="entry name" value="FMO-like"/>
</dbReference>
<dbReference type="FunFam" id="3.50.50.60:FF:000167">
    <property type="entry name" value="Flavin-containing monooxygenase"/>
    <property type="match status" value="1"/>
</dbReference>
<dbReference type="eggNOG" id="KOG1399">
    <property type="taxonomic scope" value="Eukaryota"/>
</dbReference>
<comment type="similarity">
    <text evidence="2 7">Belongs to the FMO family.</text>
</comment>
<keyword evidence="3 7" id="KW-0285">Flavoprotein</keyword>
<dbReference type="EC" id="1.-.-.-" evidence="7"/>
<dbReference type="InterPro" id="IPR036188">
    <property type="entry name" value="FAD/NAD-bd_sf"/>
</dbReference>
<dbReference type="InterPro" id="IPR000960">
    <property type="entry name" value="Flavin_mOase"/>
</dbReference>
<evidence type="ECO:0000256" key="7">
    <source>
        <dbReference type="RuleBase" id="RU361177"/>
    </source>
</evidence>
<keyword evidence="9" id="KW-1185">Reference proteome</keyword>
<dbReference type="GO" id="GO:0050660">
    <property type="term" value="F:flavin adenine dinucleotide binding"/>
    <property type="evidence" value="ECO:0007669"/>
    <property type="project" value="InterPro"/>
</dbReference>
<gene>
    <name evidence="8" type="ORF">CARUB_v10027589mg</name>
</gene>
<keyword evidence="7" id="KW-0503">Monooxygenase</keyword>
<evidence type="ECO:0000256" key="5">
    <source>
        <dbReference type="ARBA" id="ARBA00022857"/>
    </source>
</evidence>
<accession>R0GCK2</accession>
<reference evidence="9" key="1">
    <citation type="journal article" date="2013" name="Nat. Genet.">
        <title>The Capsella rubella genome and the genomic consequences of rapid mating system evolution.</title>
        <authorList>
            <person name="Slotte T."/>
            <person name="Hazzouri K.M."/>
            <person name="Agren J.A."/>
            <person name="Koenig D."/>
            <person name="Maumus F."/>
            <person name="Guo Y.L."/>
            <person name="Steige K."/>
            <person name="Platts A.E."/>
            <person name="Escobar J.S."/>
            <person name="Newman L.K."/>
            <person name="Wang W."/>
            <person name="Mandakova T."/>
            <person name="Vello E."/>
            <person name="Smith L.M."/>
            <person name="Henz S.R."/>
            <person name="Steffen J."/>
            <person name="Takuno S."/>
            <person name="Brandvain Y."/>
            <person name="Coop G."/>
            <person name="Andolfatto P."/>
            <person name="Hu T.T."/>
            <person name="Blanchette M."/>
            <person name="Clark R.M."/>
            <person name="Quesneville H."/>
            <person name="Nordborg M."/>
            <person name="Gaut B.S."/>
            <person name="Lysak M.A."/>
            <person name="Jenkins J."/>
            <person name="Grimwood J."/>
            <person name="Chapman J."/>
            <person name="Prochnik S."/>
            <person name="Shu S."/>
            <person name="Rokhsar D."/>
            <person name="Schmutz J."/>
            <person name="Weigel D."/>
            <person name="Wright S.I."/>
        </authorList>
    </citation>
    <scope>NUCLEOTIDE SEQUENCE [LARGE SCALE GENOMIC DNA]</scope>
    <source>
        <strain evidence="9">cv. Monte Gargano</strain>
    </source>
</reference>
<dbReference type="EMBL" id="KB870812">
    <property type="protein sequence ID" value="EOA14394.1"/>
    <property type="molecule type" value="Genomic_DNA"/>
</dbReference>
<comment type="cofactor">
    <cofactor evidence="1 7">
        <name>FAD</name>
        <dbReference type="ChEBI" id="CHEBI:57692"/>
    </cofactor>
</comment>
<keyword evidence="4 7" id="KW-0274">FAD</keyword>
<evidence type="ECO:0000256" key="2">
    <source>
        <dbReference type="ARBA" id="ARBA00009183"/>
    </source>
</evidence>
<protein>
    <recommendedName>
        <fullName evidence="7">Flavin-containing monooxygenase</fullName>
        <ecNumber evidence="7">1.-.-.-</ecNumber>
    </recommendedName>
</protein>
<dbReference type="SUPFAM" id="SSF51905">
    <property type="entry name" value="FAD/NAD(P)-binding domain"/>
    <property type="match status" value="1"/>
</dbReference>
<dbReference type="PANTHER" id="PTHR23023">
    <property type="entry name" value="DIMETHYLANILINE MONOOXYGENASE"/>
    <property type="match status" value="1"/>
</dbReference>
<dbReference type="Gene3D" id="3.50.50.60">
    <property type="entry name" value="FAD/NAD(P)-binding domain"/>
    <property type="match status" value="1"/>
</dbReference>
<dbReference type="Proteomes" id="UP000029121">
    <property type="component" value="Unassembled WGS sequence"/>
</dbReference>
<dbReference type="InterPro" id="IPR020946">
    <property type="entry name" value="Flavin_mOase-like"/>
</dbReference>
<dbReference type="GO" id="GO:0050661">
    <property type="term" value="F:NADP binding"/>
    <property type="evidence" value="ECO:0007669"/>
    <property type="project" value="InterPro"/>
</dbReference>
<dbReference type="STRING" id="81985.R0GCK2"/>
<sequence length="457" mass="52312">MASNYNMHTSSRVAIIGAGVSGLAAAKHLARHRPQVFEASDSIGGVWRKCTYETTKLQSVRVSYEFSDFPWPNRCESSFPTYVEVLDYLEAYAKHFDLLKYIKLNCKVVEVRFIGDGQDLHMGNIGAYGNLLPGKPVWEVAVRTEHGDIKWHAFEFLVLCTGKYGDVPRIPTFPVKKGPEIYKGEVLHSMDYSKLDKEKASLLLRGKNVVVIGSKKSAIDLALESALANQGEEGKTCTMVVRTPHWVIPHYWRAAVSRFIESYVLWKLPLEKYGLKPDHPFQEDYASCQMAIMPENFFDEADKGTIRFKRTKNWWFYDEGVEFEDGTTLEADVVILATGYDGMKKLKDIVPEPFRTWLEFPWGIIPLYRGTIHPLIPNMGFIGHVLGGSNLKSSEIHARWLSQLLDDKFKLPSKMLDQFLKEMDVMRRSSRFYRNHCFSTFSIQHADELCNDMNLKP</sequence>